<dbReference type="InterPro" id="IPR033786">
    <property type="entry name" value="TTHB210-like"/>
</dbReference>
<reference evidence="2" key="1">
    <citation type="journal article" date="2019" name="Int. J. Syst. Evol. Microbiol.">
        <title>The Global Catalogue of Microorganisms (GCM) 10K type strain sequencing project: providing services to taxonomists for standard genome sequencing and annotation.</title>
        <authorList>
            <consortium name="The Broad Institute Genomics Platform"/>
            <consortium name="The Broad Institute Genome Sequencing Center for Infectious Disease"/>
            <person name="Wu L."/>
            <person name="Ma J."/>
        </authorList>
    </citation>
    <scope>NUCLEOTIDE SEQUENCE [LARGE SCALE GENOMIC DNA]</scope>
    <source>
        <strain evidence="2">JCM 15443</strain>
    </source>
</reference>
<evidence type="ECO:0000313" key="1">
    <source>
        <dbReference type="EMBL" id="GGM04404.1"/>
    </source>
</evidence>
<dbReference type="EMBL" id="BMOM01000006">
    <property type="protein sequence ID" value="GGM04404.1"/>
    <property type="molecule type" value="Genomic_DNA"/>
</dbReference>
<name>A0ABQ2GMU5_9DEIO</name>
<accession>A0ABQ2GMU5</accession>
<evidence type="ECO:0008006" key="3">
    <source>
        <dbReference type="Google" id="ProtNLM"/>
    </source>
</evidence>
<comment type="caution">
    <text evidence="1">The sequence shown here is derived from an EMBL/GenBank/DDBJ whole genome shotgun (WGS) entry which is preliminary data.</text>
</comment>
<dbReference type="Proteomes" id="UP000661918">
    <property type="component" value="Unassembled WGS sequence"/>
</dbReference>
<organism evidence="1 2">
    <name type="scientific">Deinococcus aerophilus</name>
    <dbReference type="NCBI Taxonomy" id="522488"/>
    <lineage>
        <taxon>Bacteria</taxon>
        <taxon>Thermotogati</taxon>
        <taxon>Deinococcota</taxon>
        <taxon>Deinococci</taxon>
        <taxon>Deinococcales</taxon>
        <taxon>Deinococcaceae</taxon>
        <taxon>Deinococcus</taxon>
    </lineage>
</organism>
<gene>
    <name evidence="1" type="ORF">GCM10010841_10980</name>
</gene>
<dbReference type="CDD" id="cd11669">
    <property type="entry name" value="TTHB210-like"/>
    <property type="match status" value="1"/>
</dbReference>
<sequence length="250" mass="26312">MLLGASLLGSCAALGGAGGARTVYGESGTLNGSTVTTWAKLNAEGQVSALGFTLPMQAVNNAPAAGPPQISALSFPKVAQDTTFINFLSLDYMPQGHDPVGRYGAPHFDIHYHARTKAQVQAIDCTDPTQSDPAKVPAGWVPPVPPGAPAKEFCVPGMGYHSLPVTEFKAPGELKDGIFDQVMIAGYYGGDFIFVEPMVTRAALERKTSFTLPVPAAPVQATRYPTTFEANYNAAKQAYDFVLGGFQSVP</sequence>
<keyword evidence="2" id="KW-1185">Reference proteome</keyword>
<proteinExistence type="predicted"/>
<protein>
    <recommendedName>
        <fullName evidence="3">DUF5602 domain-containing protein</fullName>
    </recommendedName>
</protein>
<evidence type="ECO:0000313" key="2">
    <source>
        <dbReference type="Proteomes" id="UP000661918"/>
    </source>
</evidence>